<feature type="transmembrane region" description="Helical" evidence="1">
    <location>
        <begin position="165"/>
        <end position="198"/>
    </location>
</feature>
<dbReference type="Pfam" id="PF12730">
    <property type="entry name" value="ABC2_membrane_4"/>
    <property type="match status" value="1"/>
</dbReference>
<evidence type="ECO:0000313" key="2">
    <source>
        <dbReference type="EMBL" id="MBE3001985.1"/>
    </source>
</evidence>
<organism evidence="2 3">
    <name type="scientific">Nocardiopsis coralli</name>
    <dbReference type="NCBI Taxonomy" id="2772213"/>
    <lineage>
        <taxon>Bacteria</taxon>
        <taxon>Bacillati</taxon>
        <taxon>Actinomycetota</taxon>
        <taxon>Actinomycetes</taxon>
        <taxon>Streptosporangiales</taxon>
        <taxon>Nocardiopsidaceae</taxon>
        <taxon>Nocardiopsis</taxon>
    </lineage>
</organism>
<proteinExistence type="predicted"/>
<dbReference type="EMBL" id="JADBGI010000032">
    <property type="protein sequence ID" value="MBE3001985.1"/>
    <property type="molecule type" value="Genomic_DNA"/>
</dbReference>
<evidence type="ECO:0000256" key="1">
    <source>
        <dbReference type="SAM" id="Phobius"/>
    </source>
</evidence>
<feature type="transmembrane region" description="Helical" evidence="1">
    <location>
        <begin position="49"/>
        <end position="74"/>
    </location>
</feature>
<dbReference type="RefSeq" id="WP_193124578.1">
    <property type="nucleotide sequence ID" value="NZ_JADBGI010000032.1"/>
</dbReference>
<feature type="transmembrane region" description="Helical" evidence="1">
    <location>
        <begin position="218"/>
        <end position="243"/>
    </location>
</feature>
<feature type="transmembrane region" description="Helical" evidence="1">
    <location>
        <begin position="15"/>
        <end position="37"/>
    </location>
</feature>
<dbReference type="CDD" id="cd21809">
    <property type="entry name" value="ABC-2_lan_permease-like"/>
    <property type="match status" value="1"/>
</dbReference>
<evidence type="ECO:0000313" key="3">
    <source>
        <dbReference type="Proteomes" id="UP000806528"/>
    </source>
</evidence>
<feature type="transmembrane region" description="Helical" evidence="1">
    <location>
        <begin position="137"/>
        <end position="158"/>
    </location>
</feature>
<accession>A0ABR9PE28</accession>
<keyword evidence="1" id="KW-0812">Transmembrane</keyword>
<feature type="transmembrane region" description="Helical" evidence="1">
    <location>
        <begin position="94"/>
        <end position="117"/>
    </location>
</feature>
<comment type="caution">
    <text evidence="2">The sequence shown here is derived from an EMBL/GenBank/DDBJ whole genome shotgun (WGS) entry which is preliminary data.</text>
</comment>
<keyword evidence="3" id="KW-1185">Reference proteome</keyword>
<protein>
    <submittedName>
        <fullName evidence="2">ABC transporter permease</fullName>
    </submittedName>
</protein>
<sequence>MGAVRAEFCKLKRSLSWTVVAVLPLMAVLTGVVNTVVSGPALEQGWHTLWLRTVVFHGLFPLAAGVAVLASLLWRVEHQGGNWNALMGRSTSGFAVAAAKVVVLAVLAAAVQAVLVAGVLVVGKAVFGLPGVLPPRYLLVSAVIVVACLPVAALQSALSMLMRSFAAPVVVAVAGSTAGALVVLIGHGPLTAALPYALLTRATQLGTGVFGDDGTVTAAGVAVLVAVASALTVVVIAGTASLLERRDVH</sequence>
<keyword evidence="1" id="KW-1133">Transmembrane helix</keyword>
<keyword evidence="1" id="KW-0472">Membrane</keyword>
<name>A0ABR9PE28_9ACTN</name>
<gene>
    <name evidence="2" type="ORF">IDM40_25290</name>
</gene>
<dbReference type="Proteomes" id="UP000806528">
    <property type="component" value="Unassembled WGS sequence"/>
</dbReference>
<reference evidence="2 3" key="1">
    <citation type="submission" date="2020-09" db="EMBL/GenBank/DDBJ databases">
        <title>Diversity and distribution of actinomycetes associated with coral in the coast of Hainan.</title>
        <authorList>
            <person name="Li F."/>
        </authorList>
    </citation>
    <scope>NUCLEOTIDE SEQUENCE [LARGE SCALE GENOMIC DNA]</scope>
    <source>
        <strain evidence="2 3">HNM0947</strain>
    </source>
</reference>